<proteinExistence type="predicted"/>
<evidence type="ECO:0000313" key="2">
    <source>
        <dbReference type="Proteomes" id="UP000191897"/>
    </source>
</evidence>
<organism evidence="1 2">
    <name type="scientific">Agrobacterium tumefaciens str. Kerr 14</name>
    <dbReference type="NCBI Taxonomy" id="1183424"/>
    <lineage>
        <taxon>Bacteria</taxon>
        <taxon>Pseudomonadati</taxon>
        <taxon>Pseudomonadota</taxon>
        <taxon>Alphaproteobacteria</taxon>
        <taxon>Hyphomicrobiales</taxon>
        <taxon>Rhizobiaceae</taxon>
        <taxon>Rhizobium/Agrobacterium group</taxon>
        <taxon>Agrobacterium</taxon>
        <taxon>Agrobacterium tumefaciens complex</taxon>
    </lineage>
</organism>
<reference evidence="1 2" key="1">
    <citation type="submission" date="2016-01" db="EMBL/GenBank/DDBJ databases">
        <authorList>
            <person name="Oliw E.H."/>
        </authorList>
    </citation>
    <scope>NUCLEOTIDE SEQUENCE [LARGE SCALE GENOMIC DNA]</scope>
    <source>
        <strain evidence="1 2">Kerr 14</strain>
    </source>
</reference>
<dbReference type="EMBL" id="FBWC01000014">
    <property type="protein sequence ID" value="CUX29514.1"/>
    <property type="molecule type" value="Genomic_DNA"/>
</dbReference>
<name>A0A1S7Q1B0_AGRTU</name>
<dbReference type="AlphaFoldDB" id="A0A1S7Q1B0"/>
<sequence length="149" mass="16369">MPSLSVMLSPLASILLIVPSTSTLCAKLLMGIKRLVAARRAAIIIRIDLAFVDLRENLTCMKNCLSNVAEIARNHDIFGPIDERIWDRVQAVSDFYTAFPGNIGKLRISVENDGAFTFSSSPKSSPAGANRRLPLITCACHRNEGRDLR</sequence>
<accession>A0A1S7Q1B0</accession>
<dbReference type="Proteomes" id="UP000191897">
    <property type="component" value="Unassembled WGS sequence"/>
</dbReference>
<gene>
    <name evidence="1" type="ORF">AGR4C_Cc50292</name>
</gene>
<protein>
    <submittedName>
        <fullName evidence="1">Uncharacterized protein</fullName>
    </submittedName>
</protein>
<evidence type="ECO:0000313" key="1">
    <source>
        <dbReference type="EMBL" id="CUX29514.1"/>
    </source>
</evidence>